<dbReference type="PANTHER" id="PTHR43791:SF39">
    <property type="entry name" value="TRANSPORTER LIZ1_SEO1, PUTATIVE (AFU_ORTHOLOGUE AFUA_3G00980)-RELATED"/>
    <property type="match status" value="1"/>
</dbReference>
<feature type="transmembrane region" description="Helical" evidence="6">
    <location>
        <begin position="136"/>
        <end position="158"/>
    </location>
</feature>
<gene>
    <name evidence="7" type="ORF">POLS_LOCUS7911</name>
</gene>
<evidence type="ECO:0000256" key="4">
    <source>
        <dbReference type="ARBA" id="ARBA00022989"/>
    </source>
</evidence>
<comment type="subcellular location">
    <subcellularLocation>
        <location evidence="1">Membrane</location>
        <topology evidence="1">Multi-pass membrane protein</topology>
    </subcellularLocation>
</comment>
<dbReference type="GO" id="GO:0016020">
    <property type="term" value="C:membrane"/>
    <property type="evidence" value="ECO:0007669"/>
    <property type="project" value="UniProtKB-SubCell"/>
</dbReference>
<sequence>MTENERQMSIDRLAEQGRDAQKVKWSVPMVKRLLSCWQIYCFPLAWGIMQLSCGQQVSTWMRLWLKSLTIDGRPRYSVEQINNLPTVISGLEIVWMLLAACVADAIGNRSIVICVCASIQLTTYAVLAAWPANEHAVMAMFFLASAYGGIAPLISAWLNSCCGGNRELRALASSLLFSLGYAMGNVQLKIFPYSQRTKGPSSKKRMGMRLGLLGLEFLSFGRVLPYRPWNAGLSVLRDPTT</sequence>
<evidence type="ECO:0000256" key="6">
    <source>
        <dbReference type="SAM" id="Phobius"/>
    </source>
</evidence>
<dbReference type="OrthoDB" id="3639251at2759"/>
<feature type="transmembrane region" description="Helical" evidence="6">
    <location>
        <begin position="110"/>
        <end position="130"/>
    </location>
</feature>
<evidence type="ECO:0000313" key="8">
    <source>
        <dbReference type="Proteomes" id="UP001153618"/>
    </source>
</evidence>
<organism evidence="7 8">
    <name type="scientific">Penicillium olsonii</name>
    <dbReference type="NCBI Taxonomy" id="99116"/>
    <lineage>
        <taxon>Eukaryota</taxon>
        <taxon>Fungi</taxon>
        <taxon>Dikarya</taxon>
        <taxon>Ascomycota</taxon>
        <taxon>Pezizomycotina</taxon>
        <taxon>Eurotiomycetes</taxon>
        <taxon>Eurotiomycetidae</taxon>
        <taxon>Eurotiales</taxon>
        <taxon>Aspergillaceae</taxon>
        <taxon>Penicillium</taxon>
    </lineage>
</organism>
<dbReference type="InterPro" id="IPR036259">
    <property type="entry name" value="MFS_trans_sf"/>
</dbReference>
<dbReference type="GO" id="GO:0022857">
    <property type="term" value="F:transmembrane transporter activity"/>
    <property type="evidence" value="ECO:0007669"/>
    <property type="project" value="TreeGrafter"/>
</dbReference>
<dbReference type="Gene3D" id="1.20.1250.20">
    <property type="entry name" value="MFS general substrate transporter like domains"/>
    <property type="match status" value="1"/>
</dbReference>
<dbReference type="Proteomes" id="UP001153618">
    <property type="component" value="Unassembled WGS sequence"/>
</dbReference>
<keyword evidence="3 6" id="KW-0812">Transmembrane</keyword>
<dbReference type="AlphaFoldDB" id="A0A9W4I3H3"/>
<evidence type="ECO:0000256" key="2">
    <source>
        <dbReference type="ARBA" id="ARBA00022448"/>
    </source>
</evidence>
<keyword evidence="2" id="KW-0813">Transport</keyword>
<protein>
    <submittedName>
        <fullName evidence="7">Uncharacterized protein</fullName>
    </submittedName>
</protein>
<keyword evidence="8" id="KW-1185">Reference proteome</keyword>
<evidence type="ECO:0000256" key="5">
    <source>
        <dbReference type="ARBA" id="ARBA00023136"/>
    </source>
</evidence>
<accession>A0A9W4I3H3</accession>
<keyword evidence="5 6" id="KW-0472">Membrane</keyword>
<evidence type="ECO:0000313" key="7">
    <source>
        <dbReference type="EMBL" id="CAG8214279.1"/>
    </source>
</evidence>
<dbReference type="SUPFAM" id="SSF103473">
    <property type="entry name" value="MFS general substrate transporter"/>
    <property type="match status" value="1"/>
</dbReference>
<comment type="caution">
    <text evidence="7">The sequence shown here is derived from an EMBL/GenBank/DDBJ whole genome shotgun (WGS) entry which is preliminary data.</text>
</comment>
<proteinExistence type="predicted"/>
<evidence type="ECO:0000256" key="1">
    <source>
        <dbReference type="ARBA" id="ARBA00004141"/>
    </source>
</evidence>
<keyword evidence="4 6" id="KW-1133">Transmembrane helix</keyword>
<reference evidence="7" key="1">
    <citation type="submission" date="2021-07" db="EMBL/GenBank/DDBJ databases">
        <authorList>
            <person name="Branca A.L. A."/>
        </authorList>
    </citation>
    <scope>NUCLEOTIDE SEQUENCE</scope>
</reference>
<dbReference type="EMBL" id="CAJVOS010000051">
    <property type="protein sequence ID" value="CAG8214279.1"/>
    <property type="molecule type" value="Genomic_DNA"/>
</dbReference>
<evidence type="ECO:0000256" key="3">
    <source>
        <dbReference type="ARBA" id="ARBA00022692"/>
    </source>
</evidence>
<dbReference type="PANTHER" id="PTHR43791">
    <property type="entry name" value="PERMEASE-RELATED"/>
    <property type="match status" value="1"/>
</dbReference>
<name>A0A9W4I3H3_PENOL</name>